<dbReference type="AlphaFoldDB" id="A0AA41X4L9"/>
<keyword evidence="1" id="KW-1133">Transmembrane helix</keyword>
<gene>
    <name evidence="2" type="ORF">NK662_08795</name>
</gene>
<evidence type="ECO:0000313" key="3">
    <source>
        <dbReference type="Proteomes" id="UP001156102"/>
    </source>
</evidence>
<reference evidence="2" key="1">
    <citation type="submission" date="2022-07" db="EMBL/GenBank/DDBJ databases">
        <authorList>
            <person name="Li W.-J."/>
            <person name="Deng Q.-Q."/>
        </authorList>
    </citation>
    <scope>NUCLEOTIDE SEQUENCE</scope>
    <source>
        <strain evidence="2">SYSU M60031</strain>
    </source>
</reference>
<comment type="caution">
    <text evidence="2">The sequence shown here is derived from an EMBL/GenBank/DDBJ whole genome shotgun (WGS) entry which is preliminary data.</text>
</comment>
<feature type="transmembrane region" description="Helical" evidence="1">
    <location>
        <begin position="12"/>
        <end position="32"/>
    </location>
</feature>
<name>A0AA41X4L9_9BACI</name>
<protein>
    <recommendedName>
        <fullName evidence="4">DUF58 domain-containing protein</fullName>
    </recommendedName>
</protein>
<dbReference type="Proteomes" id="UP001156102">
    <property type="component" value="Unassembled WGS sequence"/>
</dbReference>
<evidence type="ECO:0008006" key="4">
    <source>
        <dbReference type="Google" id="ProtNLM"/>
    </source>
</evidence>
<keyword evidence="1" id="KW-0812">Transmembrane</keyword>
<dbReference type="PANTHER" id="PTHR34351">
    <property type="entry name" value="SLR1927 PROTEIN-RELATED"/>
    <property type="match status" value="1"/>
</dbReference>
<accession>A0AA41X4L9</accession>
<dbReference type="RefSeq" id="WP_254758556.1">
    <property type="nucleotide sequence ID" value="NZ_JANCLT010000004.1"/>
</dbReference>
<keyword evidence="3" id="KW-1185">Reference proteome</keyword>
<dbReference type="PANTHER" id="PTHR34351:SF2">
    <property type="entry name" value="DUF58 DOMAIN-CONTAINING PROTEIN"/>
    <property type="match status" value="1"/>
</dbReference>
<keyword evidence="1" id="KW-0472">Membrane</keyword>
<feature type="transmembrane region" description="Helical" evidence="1">
    <location>
        <begin position="38"/>
        <end position="56"/>
    </location>
</feature>
<evidence type="ECO:0000256" key="1">
    <source>
        <dbReference type="SAM" id="Phobius"/>
    </source>
</evidence>
<proteinExistence type="predicted"/>
<sequence length="221" mass="24905">MRGERLVTAPIWLQKQTVLLTLPLFLLCYLFLPPYKPLLLIMLLYYFFAIGVHQFGRLSERQLSLDSEDDCIRLFPEEAGTLSLSLHNAGWLPLANGKCLFRIHPALEVAGAARLHTFSFHMPPRSRLSHTVAFTAKRRGVYQFQQVELIAGEPFGLLEVHLPSVPRLATEVMVYPAIQPVSGLDFVYTSYGTDASRKSFWQPTSRSGTAPQAVPLRYISS</sequence>
<dbReference type="EMBL" id="JANCLT010000004">
    <property type="protein sequence ID" value="MCP8968632.1"/>
    <property type="molecule type" value="Genomic_DNA"/>
</dbReference>
<evidence type="ECO:0000313" key="2">
    <source>
        <dbReference type="EMBL" id="MCP8968632.1"/>
    </source>
</evidence>
<organism evidence="2 3">
    <name type="scientific">Ectobacillus ponti</name>
    <dbReference type="NCBI Taxonomy" id="2961894"/>
    <lineage>
        <taxon>Bacteria</taxon>
        <taxon>Bacillati</taxon>
        <taxon>Bacillota</taxon>
        <taxon>Bacilli</taxon>
        <taxon>Bacillales</taxon>
        <taxon>Bacillaceae</taxon>
        <taxon>Ectobacillus</taxon>
    </lineage>
</organism>